<comment type="caution">
    <text evidence="1">The sequence shown here is derived from an EMBL/GenBank/DDBJ whole genome shotgun (WGS) entry which is preliminary data.</text>
</comment>
<organism evidence="1">
    <name type="scientific">uncultured bacterium</name>
    <name type="common">gcode 4</name>
    <dbReference type="NCBI Taxonomy" id="1234023"/>
    <lineage>
        <taxon>Bacteria</taxon>
        <taxon>environmental samples</taxon>
    </lineage>
</organism>
<gene>
    <name evidence="1" type="ORF">ACD_4C00419G0001</name>
</gene>
<dbReference type="EMBL" id="AMFJ01000935">
    <property type="protein sequence ID" value="EKE26125.1"/>
    <property type="molecule type" value="Genomic_DNA"/>
</dbReference>
<accession>K2GS57</accession>
<name>K2GS57_9BACT</name>
<protein>
    <submittedName>
        <fullName evidence="1">Uncharacterized protein</fullName>
    </submittedName>
</protein>
<reference evidence="1" key="1">
    <citation type="journal article" date="2012" name="Science">
        <title>Fermentation, hydrogen, and sulfur metabolism in multiple uncultivated bacterial phyla.</title>
        <authorList>
            <person name="Wrighton K.C."/>
            <person name="Thomas B.C."/>
            <person name="Sharon I."/>
            <person name="Miller C.S."/>
            <person name="Castelle C.J."/>
            <person name="VerBerkmoes N.C."/>
            <person name="Wilkins M.J."/>
            <person name="Hettich R.L."/>
            <person name="Lipton M.S."/>
            <person name="Williams K.H."/>
            <person name="Long P.E."/>
            <person name="Banfield J.F."/>
        </authorList>
    </citation>
    <scope>NUCLEOTIDE SEQUENCE [LARGE SCALE GENOMIC DNA]</scope>
</reference>
<evidence type="ECO:0000313" key="1">
    <source>
        <dbReference type="EMBL" id="EKE26125.1"/>
    </source>
</evidence>
<proteinExistence type="predicted"/>
<sequence>MTADIWALIRVFEKDFNKIWDRFKKTQTLIENLINLNITNIQILIPKNEDKIWFFHLFREKFEKNEKFKKTSIQIYEVDWNHFTDLLNYWIKNNILNWVKYSLIISPEVWHLLNRELISTLLSFLNTKEVCAASIIVNFNKFNYNSKEKNKIQLFSNTCCIWKTKLLDEVWLFWEEWKYWVEEIWPTIKLIQKGYKIKLKQINQKKEYIHVPGSEQYQSFKIQSKLIRQINSYLLFLKINSKISDDSFDNSYCSQNYNIFKPSLNLKLRKEYENRLIEITNQWIYIE</sequence>
<dbReference type="AlphaFoldDB" id="K2GS57"/>